<organism evidence="4 5">
    <name type="scientific">Muraenolepis orangiensis</name>
    <name type="common">Patagonian moray cod</name>
    <dbReference type="NCBI Taxonomy" id="630683"/>
    <lineage>
        <taxon>Eukaryota</taxon>
        <taxon>Metazoa</taxon>
        <taxon>Chordata</taxon>
        <taxon>Craniata</taxon>
        <taxon>Vertebrata</taxon>
        <taxon>Euteleostomi</taxon>
        <taxon>Actinopterygii</taxon>
        <taxon>Neopterygii</taxon>
        <taxon>Teleostei</taxon>
        <taxon>Neoteleostei</taxon>
        <taxon>Acanthomorphata</taxon>
        <taxon>Zeiogadaria</taxon>
        <taxon>Gadariae</taxon>
        <taxon>Gadiformes</taxon>
        <taxon>Muraenolepidoidei</taxon>
        <taxon>Muraenolepididae</taxon>
        <taxon>Muraenolepis</taxon>
    </lineage>
</organism>
<proteinExistence type="inferred from homology"/>
<accession>A0A9Q0E9X7</accession>
<evidence type="ECO:0000256" key="2">
    <source>
        <dbReference type="PROSITE-ProRule" id="PRU00191"/>
    </source>
</evidence>
<evidence type="ECO:0000256" key="1">
    <source>
        <dbReference type="ARBA" id="ARBA00005598"/>
    </source>
</evidence>
<keyword evidence="2" id="KW-0727">SH2 domain</keyword>
<name>A0A9Q0E9X7_9TELE</name>
<evidence type="ECO:0000313" key="4">
    <source>
        <dbReference type="EMBL" id="KAJ3603330.1"/>
    </source>
</evidence>
<dbReference type="OrthoDB" id="8752079at2759"/>
<dbReference type="InterPro" id="IPR036860">
    <property type="entry name" value="SH2_dom_sf"/>
</dbReference>
<dbReference type="PANTHER" id="PTHR31743">
    <property type="entry name" value="TRANSIENT RECEPTOR POTENTIAL CHANNEL 4-ASSOCIATED PROTEIN TCPC4AP"/>
    <property type="match status" value="1"/>
</dbReference>
<dbReference type="GO" id="GO:0031464">
    <property type="term" value="C:Cul4A-RING E3 ubiquitin ligase complex"/>
    <property type="evidence" value="ECO:0007669"/>
    <property type="project" value="InterPro"/>
</dbReference>
<dbReference type="InterPro" id="IPR029058">
    <property type="entry name" value="AB_hydrolase_fold"/>
</dbReference>
<dbReference type="PRINTS" id="PR00401">
    <property type="entry name" value="SH2DOMAIN"/>
</dbReference>
<dbReference type="PANTHER" id="PTHR31743:SF1">
    <property type="entry name" value="SHORT TRANSIENT RECEPTOR POTENTIAL CHANNEL 4-ASSOCIATED PROTEIN"/>
    <property type="match status" value="1"/>
</dbReference>
<reference evidence="4" key="1">
    <citation type="submission" date="2022-07" db="EMBL/GenBank/DDBJ databases">
        <title>Chromosome-level genome of Muraenolepis orangiensis.</title>
        <authorList>
            <person name="Kim J."/>
        </authorList>
    </citation>
    <scope>NUCLEOTIDE SEQUENCE</scope>
    <source>
        <strain evidence="4">KU_S4_2022</strain>
        <tissue evidence="4">Muscle</tissue>
    </source>
</reference>
<dbReference type="Gene3D" id="2.30.30.40">
    <property type="entry name" value="SH3 Domains"/>
    <property type="match status" value="1"/>
</dbReference>
<dbReference type="EMBL" id="JANIIK010000046">
    <property type="protein sequence ID" value="KAJ3603330.1"/>
    <property type="molecule type" value="Genomic_DNA"/>
</dbReference>
<feature type="domain" description="SH2" evidence="3">
    <location>
        <begin position="401"/>
        <end position="498"/>
    </location>
</feature>
<dbReference type="GO" id="GO:0006511">
    <property type="term" value="P:ubiquitin-dependent protein catabolic process"/>
    <property type="evidence" value="ECO:0007669"/>
    <property type="project" value="InterPro"/>
</dbReference>
<dbReference type="Pfam" id="PF03096">
    <property type="entry name" value="Ndr"/>
    <property type="match status" value="3"/>
</dbReference>
<dbReference type="InterPro" id="IPR004142">
    <property type="entry name" value="NDRG"/>
</dbReference>
<dbReference type="Pfam" id="PF00017">
    <property type="entry name" value="SH2"/>
    <property type="match status" value="1"/>
</dbReference>
<comment type="similarity">
    <text evidence="1">Belongs to the NDRG family.</text>
</comment>
<dbReference type="SMART" id="SM00252">
    <property type="entry name" value="SH2"/>
    <property type="match status" value="1"/>
</dbReference>
<evidence type="ECO:0000259" key="3">
    <source>
        <dbReference type="PROSITE" id="PS50001"/>
    </source>
</evidence>
<dbReference type="SUPFAM" id="SSF53474">
    <property type="entry name" value="alpha/beta-Hydrolases"/>
    <property type="match status" value="1"/>
</dbReference>
<dbReference type="InterPro" id="IPR022162">
    <property type="entry name" value="TRPC4AP"/>
</dbReference>
<dbReference type="Gene3D" id="3.30.505.10">
    <property type="entry name" value="SH2 domain"/>
    <property type="match status" value="1"/>
</dbReference>
<comment type="caution">
    <text evidence="4">The sequence shown here is derived from an EMBL/GenBank/DDBJ whole genome shotgun (WGS) entry which is preliminary data.</text>
</comment>
<dbReference type="GO" id="GO:0019902">
    <property type="term" value="F:phosphatase binding"/>
    <property type="evidence" value="ECO:0007669"/>
    <property type="project" value="TreeGrafter"/>
</dbReference>
<evidence type="ECO:0000313" key="5">
    <source>
        <dbReference type="Proteomes" id="UP001148018"/>
    </source>
</evidence>
<dbReference type="InterPro" id="IPR000980">
    <property type="entry name" value="SH2"/>
</dbReference>
<dbReference type="PROSITE" id="PS50001">
    <property type="entry name" value="SH2"/>
    <property type="match status" value="1"/>
</dbReference>
<dbReference type="SUPFAM" id="SSF55550">
    <property type="entry name" value="SH2 domain"/>
    <property type="match status" value="1"/>
</dbReference>
<protein>
    <recommendedName>
        <fullName evidence="3">SH2 domain-containing protein</fullName>
    </recommendedName>
</protein>
<keyword evidence="5" id="KW-1185">Reference proteome</keyword>
<dbReference type="Pfam" id="PF12463">
    <property type="entry name" value="DUF3689"/>
    <property type="match status" value="1"/>
</dbReference>
<dbReference type="Gene3D" id="3.40.50.1820">
    <property type="entry name" value="alpha/beta hydrolase"/>
    <property type="match status" value="1"/>
</dbReference>
<gene>
    <name evidence="4" type="ORF">NHX12_031072</name>
</gene>
<sequence>MRGVPKGNRPVILTYHDIGLNHKSCFNTLFNYEDMQEITYQYPTMEQLSEMLPSVMTHLKVNSVIGIGVGAGAYILSRFALNNPSLVEGLVLINVDPCAEGWIDWAASKDELTDNLELIQTYRTTSPCSAAPTNTVWTWITDTINTLRCPSLLVVGDTSPAVDAVVECNSRLDPSKTTLFKMADCGGLPQVVQPGKLAEAFKYFVQGMGYSPYFNQLPVDMSAVTMALLKLGLYRGFTHEPPRRSPSRGVWTAAKEAAHEKTLVCHPSHGAPGRLVPVRLLTPCPPPPPPPPLCRLSPRGPAVDRPDQAMGNCPLKLRTKQRSLEAAVAPGLPSTSADLGGQLVVSLSDYPCYGTAEFSLRLGERISVVSDDGDFMMVKSARTGHRIYMPTEFTARVINRWLFKGLSRYQAEELLMMSHNRPGAFLLRESQSHPGHYSLSILKGDESSSGSVRHYHIGLLQNGWFYISQWLTFPSLQHLVEHYSEYADGLCGILEEPCFILGSDTTTTQRTSPTPLVTRRPTVNVIQGKQGGIGALSRSQSPWTGGKRSKRNGNIVTKITACQVTGHGFNRGTQLPGILLEERDKRVKWHGIPTMLQKLHASSHPNSDLSHAHSLLKVLLSQLSLEAMTFVTEDRKPAQESTFPNTYTFDLFGGVDLLVEILMRPTVTMQSSKNQMNDDLVKDCLSVLYNCCICTEGVTRSLAARDDFVLFLFTLMNNKKTFLQTATLIEDILGAKKEIIQLEGIPNLSGLVQSFDQQQLANFCRILSVTISEPDVSNDDKHTLLAKNAQQQKKNSNPSRAEVNQVAMLNIPGFIERLCKLATRKVSEATGASSFLQELEDWYTWLDNALVLDALMQMASEEAEQSSTESSDESSLATSPLRHRLPQSMKIVHEIMYKVEVLYVLCVLLMGRQRNQVHKMLAEFRLIPGLNNLFDKLIWRKYTASNHVVHGQNENCDCSPEISFKIQFLRLLQSFSDHHENKYLLLNCAELNELSAISMKANIPEVEALVNTDRSLVCDGKKGLLTRLLTVMKREPPDSSFRFWQARAVESFLRGATSYADQMFLLKRGLLEHILFCIIDSGCTSRDVLQSYFDLLGELMKFNIDAFNRFNKYVNTEEKFQTFLTQINSSLVDSNMLVRCIVLSLDRFEFQTEDVKVAEVLSECCLLSYMARVDNRLTFLFRLVNIINVQTLTQENVSCLNTSLVILMLSRRRSKLPFYLDALREKEYAEKYPGCLLNNFHNLLRFWQRHYLNKDKDSTCLENSSCIPFSYWKETVSVLLGSDRTSSCAIASYIDEPYMDLDTDLLEE</sequence>
<dbReference type="Proteomes" id="UP001148018">
    <property type="component" value="Unassembled WGS sequence"/>
</dbReference>